<evidence type="ECO:0000256" key="2">
    <source>
        <dbReference type="ARBA" id="ARBA00022475"/>
    </source>
</evidence>
<evidence type="ECO:0000256" key="6">
    <source>
        <dbReference type="ARBA" id="ARBA00023157"/>
    </source>
</evidence>
<keyword evidence="13" id="KW-1185">Reference proteome</keyword>
<dbReference type="SMART" id="SM00409">
    <property type="entry name" value="IG"/>
    <property type="match status" value="2"/>
</dbReference>
<evidence type="ECO:0000313" key="13">
    <source>
        <dbReference type="Proteomes" id="UP000335636"/>
    </source>
</evidence>
<proteinExistence type="predicted"/>
<protein>
    <recommendedName>
        <fullName evidence="11">Ig-like domain-containing protein</fullName>
    </recommendedName>
</protein>
<evidence type="ECO:0000256" key="10">
    <source>
        <dbReference type="SAM" id="SignalP"/>
    </source>
</evidence>
<keyword evidence="2" id="KW-1003">Cell membrane</keyword>
<reference evidence="12" key="1">
    <citation type="submission" date="2019-04" db="EMBL/GenBank/DDBJ databases">
        <authorList>
            <person name="Alioto T."/>
            <person name="Alioto T."/>
        </authorList>
    </citation>
    <scope>NUCLEOTIDE SEQUENCE [LARGE SCALE GENOMIC DNA]</scope>
</reference>
<feature type="domain" description="Ig-like" evidence="11">
    <location>
        <begin position="22"/>
        <end position="125"/>
    </location>
</feature>
<keyword evidence="7" id="KW-0325">Glycoprotein</keyword>
<dbReference type="Gene3D" id="2.60.40.10">
    <property type="entry name" value="Immunoglobulins"/>
    <property type="match status" value="2"/>
</dbReference>
<sequence length="250" mass="27530">MQRGLRALLGLLWLQLCWVRGQQVEQSPSALRLQEGASSTLRCNFSTTIYSVQWFQQNPGGGLINLIYLASGTKHEGRLKATADAKERYSTLHISTSQQEDSGTYLCAVEAQCSQGIYSLSPNYSCTCSHSLCLTAGMSQGEKVEQHPSTLSVQEGDSAVINCTYSDSASNYFPWYKQETGKGPQHIIDIRSNKEINQVQRFIVVLDKKAKHFSLNITATQPGDSSVYFCAASTQCFPDTCSLYSNLPLG</sequence>
<evidence type="ECO:0000256" key="8">
    <source>
        <dbReference type="ARBA" id="ARBA00038651"/>
    </source>
</evidence>
<evidence type="ECO:0000313" key="12">
    <source>
        <dbReference type="EMBL" id="VTJ77764.1"/>
    </source>
</evidence>
<organism evidence="12 13">
    <name type="scientific">Marmota monax</name>
    <name type="common">Woodchuck</name>
    <dbReference type="NCBI Taxonomy" id="9995"/>
    <lineage>
        <taxon>Eukaryota</taxon>
        <taxon>Metazoa</taxon>
        <taxon>Chordata</taxon>
        <taxon>Craniata</taxon>
        <taxon>Vertebrata</taxon>
        <taxon>Euteleostomi</taxon>
        <taxon>Mammalia</taxon>
        <taxon>Eutheria</taxon>
        <taxon>Euarchontoglires</taxon>
        <taxon>Glires</taxon>
        <taxon>Rodentia</taxon>
        <taxon>Sciuromorpha</taxon>
        <taxon>Sciuridae</taxon>
        <taxon>Xerinae</taxon>
        <taxon>Marmotini</taxon>
        <taxon>Marmota</taxon>
    </lineage>
</organism>
<evidence type="ECO:0000256" key="4">
    <source>
        <dbReference type="ARBA" id="ARBA00023130"/>
    </source>
</evidence>
<dbReference type="InterPro" id="IPR007110">
    <property type="entry name" value="Ig-like_dom"/>
</dbReference>
<feature type="signal peptide" evidence="10">
    <location>
        <begin position="1"/>
        <end position="21"/>
    </location>
</feature>
<dbReference type="SMART" id="SM00406">
    <property type="entry name" value="IGv"/>
    <property type="match status" value="2"/>
</dbReference>
<keyword evidence="9" id="KW-0391">Immunity</keyword>
<evidence type="ECO:0000256" key="3">
    <source>
        <dbReference type="ARBA" id="ARBA00022729"/>
    </source>
</evidence>
<evidence type="ECO:0000256" key="7">
    <source>
        <dbReference type="ARBA" id="ARBA00023180"/>
    </source>
</evidence>
<dbReference type="InterPro" id="IPR051896">
    <property type="entry name" value="TCR_alpha_variable"/>
</dbReference>
<dbReference type="InterPro" id="IPR013106">
    <property type="entry name" value="Ig_V-set"/>
</dbReference>
<dbReference type="InterPro" id="IPR036179">
    <property type="entry name" value="Ig-like_dom_sf"/>
</dbReference>
<dbReference type="Proteomes" id="UP000335636">
    <property type="component" value="Unassembled WGS sequence"/>
</dbReference>
<gene>
    <name evidence="12" type="ORF">MONAX_5E001526</name>
</gene>
<keyword evidence="6" id="KW-1015">Disulfide bond</keyword>
<dbReference type="GO" id="GO:0042101">
    <property type="term" value="C:T cell receptor complex"/>
    <property type="evidence" value="ECO:0007669"/>
    <property type="project" value="UniProtKB-KW"/>
</dbReference>
<accession>A0A5E4C7H5</accession>
<keyword evidence="9" id="KW-1279">T cell receptor</keyword>
<dbReference type="PROSITE" id="PS50835">
    <property type="entry name" value="IG_LIKE"/>
    <property type="match status" value="2"/>
</dbReference>
<evidence type="ECO:0000256" key="1">
    <source>
        <dbReference type="ARBA" id="ARBA00004236"/>
    </source>
</evidence>
<dbReference type="Pfam" id="PF07686">
    <property type="entry name" value="V-set"/>
    <property type="match status" value="2"/>
</dbReference>
<evidence type="ECO:0000259" key="11">
    <source>
        <dbReference type="PROSITE" id="PS50835"/>
    </source>
</evidence>
<dbReference type="InterPro" id="IPR003599">
    <property type="entry name" value="Ig_sub"/>
</dbReference>
<feature type="chain" id="PRO_5023037678" description="Ig-like domain-containing protein" evidence="10">
    <location>
        <begin position="22"/>
        <end position="250"/>
    </location>
</feature>
<dbReference type="EMBL" id="CABDUW010000997">
    <property type="protein sequence ID" value="VTJ77764.1"/>
    <property type="molecule type" value="Genomic_DNA"/>
</dbReference>
<dbReference type="SUPFAM" id="SSF48726">
    <property type="entry name" value="Immunoglobulin"/>
    <property type="match status" value="2"/>
</dbReference>
<evidence type="ECO:0000256" key="5">
    <source>
        <dbReference type="ARBA" id="ARBA00023136"/>
    </source>
</evidence>
<name>A0A5E4C7H5_MARMO</name>
<keyword evidence="3 10" id="KW-0732">Signal</keyword>
<dbReference type="AlphaFoldDB" id="A0A5E4C7H5"/>
<feature type="domain" description="Ig-like" evidence="11">
    <location>
        <begin position="142"/>
        <end position="233"/>
    </location>
</feature>
<evidence type="ECO:0000256" key="9">
    <source>
        <dbReference type="ARBA" id="ARBA00043266"/>
    </source>
</evidence>
<dbReference type="PANTHER" id="PTHR19339">
    <property type="entry name" value="T CELL RECEPTOR ALPHA VARIABLE 39"/>
    <property type="match status" value="1"/>
</dbReference>
<comment type="caution">
    <text evidence="12">The sequence shown here is derived from an EMBL/GenBank/DDBJ whole genome shotgun (WGS) entry which is preliminary data.</text>
</comment>
<dbReference type="InterPro" id="IPR013783">
    <property type="entry name" value="Ig-like_fold"/>
</dbReference>
<dbReference type="PANTHER" id="PTHR19339:SF5">
    <property type="entry name" value="IG-LIKE DOMAIN-CONTAINING PROTEIN"/>
    <property type="match status" value="1"/>
</dbReference>
<keyword evidence="4" id="KW-1064">Adaptive immunity</keyword>
<keyword evidence="5" id="KW-0472">Membrane</keyword>
<dbReference type="GO" id="GO:0002250">
    <property type="term" value="P:adaptive immune response"/>
    <property type="evidence" value="ECO:0007669"/>
    <property type="project" value="UniProtKB-KW"/>
</dbReference>
<comment type="subunit">
    <text evidence="8">Alpha-beta TR is a heterodimer composed of an alpha and beta chain; disulfide-linked. The alpha-beta TR is associated with the transmembrane signaling CD3 coreceptor proteins to form the TR-CD3 (TcR or TCR). The assembly of alpha-beta TR heterodimers with CD3 occurs in the endoplasmic reticulum where a single alpha-beta TR heterodimer associates with one CD3D-CD3E heterodimer, one CD3G-CD3E heterodimer and one CD247 homodimer forming a stable octameric structure. CD3D-CD3E and CD3G-CD3E heterodimers preferentially associate with TR alpha and TR beta chains, respectively. The association of the CD247 homodimer is the last step of TcR assembly in the endoplasmic reticulum and is required for transport to the cell surface.</text>
</comment>
<comment type="subcellular location">
    <subcellularLocation>
        <location evidence="1">Cell membrane</location>
    </subcellularLocation>
</comment>